<evidence type="ECO:0000256" key="7">
    <source>
        <dbReference type="ARBA" id="ARBA00022989"/>
    </source>
</evidence>
<reference evidence="11" key="1">
    <citation type="submission" date="2016-11" db="EMBL/GenBank/DDBJ databases">
        <authorList>
            <person name="Varghese N."/>
            <person name="Submissions S."/>
        </authorList>
    </citation>
    <scope>NUCLEOTIDE SEQUENCE [LARGE SCALE GENOMIC DNA]</scope>
    <source>
        <strain evidence="11">DSM 3071</strain>
    </source>
</reference>
<dbReference type="InterPro" id="IPR004485">
    <property type="entry name" value="Cobalamin_biosynth_CobD/CbiB"/>
</dbReference>
<keyword evidence="8 9" id="KW-0472">Membrane</keyword>
<accession>A0A1M5Z3M6</accession>
<dbReference type="NCBIfam" id="TIGR00380">
    <property type="entry name" value="cobal_cbiB"/>
    <property type="match status" value="1"/>
</dbReference>
<comment type="pathway">
    <text evidence="2 9">Cofactor biosynthesis; adenosylcobalamin biosynthesis.</text>
</comment>
<sequence>MDISSFILLNSICILIGMLLDLLIGDPIGFPHVVIMIGKLISFLEKRLYKNTDSDEQKEKSGSLIAFLVPSITIVLIGIILVIAFKIHPVAYVLIESFLCWQAVAARDLAYESMRVYKALKGEKITLPDFENGGKITIDAALDDIKVAEDDNDTAKEKTASQKKLENGRRAVSLIVGRDTQALDETGVTKAAVETVAENTSDGIIAPLFYMFIGGGALAVMYKAVNTLDSMLGYKNEKYMHFGSGSAIQDDYWNFIPSRLSALLICAAAAILKMDHKNAFRIWKRDRFKHESPNSAQTESACAGALNIQLAGDASYFGHIKHKETIGDPIRPVEKEDIPRACKLMYASTVLMILIGLIIRLLVYIVYNN</sequence>
<dbReference type="EMBL" id="FQXK01000015">
    <property type="protein sequence ID" value="SHI18820.1"/>
    <property type="molecule type" value="Genomic_DNA"/>
</dbReference>
<dbReference type="AlphaFoldDB" id="A0A1M5Z3M6"/>
<proteinExistence type="inferred from homology"/>
<keyword evidence="7 9" id="KW-1133">Transmembrane helix</keyword>
<gene>
    <name evidence="9" type="primary">cobD</name>
    <name evidence="10" type="ORF">SAMN02745229_01977</name>
</gene>
<protein>
    <recommendedName>
        <fullName evidence="9">Cobalamin biosynthesis protein CobD</fullName>
    </recommendedName>
</protein>
<dbReference type="RefSeq" id="WP_073387386.1">
    <property type="nucleotide sequence ID" value="NZ_FQXK01000015.1"/>
</dbReference>
<dbReference type="GO" id="GO:0009236">
    <property type="term" value="P:cobalamin biosynthetic process"/>
    <property type="evidence" value="ECO:0007669"/>
    <property type="project" value="UniProtKB-UniRule"/>
</dbReference>
<dbReference type="HAMAP" id="MF_00024">
    <property type="entry name" value="CobD_CbiB"/>
    <property type="match status" value="1"/>
</dbReference>
<dbReference type="GO" id="GO:0048472">
    <property type="term" value="F:threonine-phosphate decarboxylase activity"/>
    <property type="evidence" value="ECO:0007669"/>
    <property type="project" value="InterPro"/>
</dbReference>
<feature type="transmembrane region" description="Helical" evidence="9">
    <location>
        <begin position="61"/>
        <end position="85"/>
    </location>
</feature>
<dbReference type="PANTHER" id="PTHR34308">
    <property type="entry name" value="COBALAMIN BIOSYNTHESIS PROTEIN CBIB"/>
    <property type="match status" value="1"/>
</dbReference>
<comment type="similarity">
    <text evidence="3 9">Belongs to the CobD/CbiB family.</text>
</comment>
<evidence type="ECO:0000256" key="2">
    <source>
        <dbReference type="ARBA" id="ARBA00004953"/>
    </source>
</evidence>
<evidence type="ECO:0000256" key="4">
    <source>
        <dbReference type="ARBA" id="ARBA00022475"/>
    </source>
</evidence>
<evidence type="ECO:0000256" key="5">
    <source>
        <dbReference type="ARBA" id="ARBA00022573"/>
    </source>
</evidence>
<feature type="transmembrane region" description="Helical" evidence="9">
    <location>
        <begin position="344"/>
        <end position="367"/>
    </location>
</feature>
<evidence type="ECO:0000256" key="3">
    <source>
        <dbReference type="ARBA" id="ARBA00006263"/>
    </source>
</evidence>
<dbReference type="Proteomes" id="UP000184278">
    <property type="component" value="Unassembled WGS sequence"/>
</dbReference>
<evidence type="ECO:0000256" key="1">
    <source>
        <dbReference type="ARBA" id="ARBA00004651"/>
    </source>
</evidence>
<dbReference type="GO" id="GO:0005886">
    <property type="term" value="C:plasma membrane"/>
    <property type="evidence" value="ECO:0007669"/>
    <property type="project" value="UniProtKB-SubCell"/>
</dbReference>
<feature type="transmembrane region" description="Helical" evidence="9">
    <location>
        <begin position="252"/>
        <end position="272"/>
    </location>
</feature>
<dbReference type="OrthoDB" id="9811967at2"/>
<comment type="function">
    <text evidence="9">Converts cobyric acid to cobinamide by the addition of aminopropanol on the F carboxylic group.</text>
</comment>
<dbReference type="GO" id="GO:0015420">
    <property type="term" value="F:ABC-type vitamin B12 transporter activity"/>
    <property type="evidence" value="ECO:0007669"/>
    <property type="project" value="UniProtKB-UniRule"/>
</dbReference>
<dbReference type="UniPathway" id="UPA00148"/>
<dbReference type="PANTHER" id="PTHR34308:SF1">
    <property type="entry name" value="COBALAMIN BIOSYNTHESIS PROTEIN CBIB"/>
    <property type="match status" value="1"/>
</dbReference>
<evidence type="ECO:0000313" key="11">
    <source>
        <dbReference type="Proteomes" id="UP000184278"/>
    </source>
</evidence>
<evidence type="ECO:0000256" key="8">
    <source>
        <dbReference type="ARBA" id="ARBA00023136"/>
    </source>
</evidence>
<name>A0A1M5Z3M6_BUTFI</name>
<comment type="subcellular location">
    <subcellularLocation>
        <location evidence="1 9">Cell membrane</location>
        <topology evidence="1 9">Multi-pass membrane protein</topology>
    </subcellularLocation>
</comment>
<keyword evidence="11" id="KW-1185">Reference proteome</keyword>
<dbReference type="STRING" id="1121131.SAMN02745229_01977"/>
<evidence type="ECO:0000313" key="10">
    <source>
        <dbReference type="EMBL" id="SHI18820.1"/>
    </source>
</evidence>
<feature type="transmembrane region" description="Helical" evidence="9">
    <location>
        <begin position="7"/>
        <end position="24"/>
    </location>
</feature>
<dbReference type="GeneID" id="89508735"/>
<keyword evidence="4 9" id="KW-1003">Cell membrane</keyword>
<evidence type="ECO:0000256" key="6">
    <source>
        <dbReference type="ARBA" id="ARBA00022692"/>
    </source>
</evidence>
<dbReference type="Pfam" id="PF03186">
    <property type="entry name" value="CobD_Cbib"/>
    <property type="match status" value="2"/>
</dbReference>
<keyword evidence="6 9" id="KW-0812">Transmembrane</keyword>
<keyword evidence="5 9" id="KW-0169">Cobalamin biosynthesis</keyword>
<feature type="transmembrane region" description="Helical" evidence="9">
    <location>
        <begin position="208"/>
        <end position="225"/>
    </location>
</feature>
<evidence type="ECO:0000256" key="9">
    <source>
        <dbReference type="HAMAP-Rule" id="MF_00024"/>
    </source>
</evidence>
<organism evidence="10 11">
    <name type="scientific">Butyrivibrio fibrisolvens DSM 3071</name>
    <dbReference type="NCBI Taxonomy" id="1121131"/>
    <lineage>
        <taxon>Bacteria</taxon>
        <taxon>Bacillati</taxon>
        <taxon>Bacillota</taxon>
        <taxon>Clostridia</taxon>
        <taxon>Lachnospirales</taxon>
        <taxon>Lachnospiraceae</taxon>
        <taxon>Butyrivibrio</taxon>
    </lineage>
</organism>